<dbReference type="RefSeq" id="WP_164345204.1">
    <property type="nucleotide sequence ID" value="NZ_JAAGLQ010000299.1"/>
</dbReference>
<dbReference type="AlphaFoldDB" id="A0A6N9TZ73"/>
<evidence type="ECO:0000256" key="1">
    <source>
        <dbReference type="SAM" id="MobiDB-lite"/>
    </source>
</evidence>
<proteinExistence type="predicted"/>
<gene>
    <name evidence="2" type="ORF">G3I29_15110</name>
</gene>
<name>A0A6N9TZ73_STRHA</name>
<evidence type="ECO:0000313" key="2">
    <source>
        <dbReference type="EMBL" id="NEA16830.1"/>
    </source>
</evidence>
<dbReference type="Proteomes" id="UP000471293">
    <property type="component" value="Unassembled WGS sequence"/>
</dbReference>
<sequence length="84" mass="9258">MTPVIPQPPASRHPSRTHEISLSNNVRNKSLPFKGAYDPPDSQGWVPKLRNQIANKDRIAILDTHNANQAAINGLAAIAKKRLE</sequence>
<evidence type="ECO:0000313" key="3">
    <source>
        <dbReference type="Proteomes" id="UP000471293"/>
    </source>
</evidence>
<reference evidence="2 3" key="1">
    <citation type="submission" date="2020-01" db="EMBL/GenBank/DDBJ databases">
        <title>Insect and environment-associated Actinomycetes.</title>
        <authorList>
            <person name="Currrie C."/>
            <person name="Chevrette M."/>
            <person name="Carlson C."/>
            <person name="Stubbendieck R."/>
            <person name="Wendt-Pienkowski E."/>
        </authorList>
    </citation>
    <scope>NUCLEOTIDE SEQUENCE [LARGE SCALE GENOMIC DNA]</scope>
    <source>
        <strain evidence="2 3">SID11342</strain>
    </source>
</reference>
<comment type="caution">
    <text evidence="2">The sequence shown here is derived from an EMBL/GenBank/DDBJ whole genome shotgun (WGS) entry which is preliminary data.</text>
</comment>
<feature type="region of interest" description="Disordered" evidence="1">
    <location>
        <begin position="1"/>
        <end position="33"/>
    </location>
</feature>
<protein>
    <submittedName>
        <fullName evidence="2">Uncharacterized protein</fullName>
    </submittedName>
</protein>
<organism evidence="2 3">
    <name type="scientific">Streptomyces halstedii</name>
    <dbReference type="NCBI Taxonomy" id="1944"/>
    <lineage>
        <taxon>Bacteria</taxon>
        <taxon>Bacillati</taxon>
        <taxon>Actinomycetota</taxon>
        <taxon>Actinomycetes</taxon>
        <taxon>Kitasatosporales</taxon>
        <taxon>Streptomycetaceae</taxon>
        <taxon>Streptomyces</taxon>
    </lineage>
</organism>
<feature type="compositionally biased region" description="Pro residues" evidence="1">
    <location>
        <begin position="1"/>
        <end position="11"/>
    </location>
</feature>
<accession>A0A6N9TZ73</accession>
<dbReference type="EMBL" id="JAAGLQ010000299">
    <property type="protein sequence ID" value="NEA16830.1"/>
    <property type="molecule type" value="Genomic_DNA"/>
</dbReference>